<protein>
    <submittedName>
        <fullName evidence="2">Uncharacterized protein</fullName>
    </submittedName>
</protein>
<evidence type="ECO:0000313" key="2">
    <source>
        <dbReference type="EMBL" id="KAG8100514.1"/>
    </source>
</evidence>
<dbReference type="EMBL" id="JAAALK010000079">
    <property type="protein sequence ID" value="KAG8100514.1"/>
    <property type="molecule type" value="Genomic_DNA"/>
</dbReference>
<feature type="region of interest" description="Disordered" evidence="1">
    <location>
        <begin position="1"/>
        <end position="68"/>
    </location>
</feature>
<keyword evidence="3" id="KW-1185">Reference proteome</keyword>
<reference evidence="2" key="2">
    <citation type="submission" date="2021-02" db="EMBL/GenBank/DDBJ databases">
        <authorList>
            <person name="Kimball J.A."/>
            <person name="Haas M.W."/>
            <person name="Macchietto M."/>
            <person name="Kono T."/>
            <person name="Duquette J."/>
            <person name="Shao M."/>
        </authorList>
    </citation>
    <scope>NUCLEOTIDE SEQUENCE</scope>
    <source>
        <tissue evidence="2">Fresh leaf tissue</tissue>
    </source>
</reference>
<dbReference type="AlphaFoldDB" id="A0A8J6C053"/>
<reference evidence="2" key="1">
    <citation type="journal article" date="2021" name="bioRxiv">
        <title>Whole Genome Assembly and Annotation of Northern Wild Rice, Zizania palustris L., Supports a Whole Genome Duplication in the Zizania Genus.</title>
        <authorList>
            <person name="Haas M."/>
            <person name="Kono T."/>
            <person name="Macchietto M."/>
            <person name="Millas R."/>
            <person name="McGilp L."/>
            <person name="Shao M."/>
            <person name="Duquette J."/>
            <person name="Hirsch C.N."/>
            <person name="Kimball J."/>
        </authorList>
    </citation>
    <scope>NUCLEOTIDE SEQUENCE</scope>
    <source>
        <tissue evidence="2">Fresh leaf tissue</tissue>
    </source>
</reference>
<evidence type="ECO:0000313" key="3">
    <source>
        <dbReference type="Proteomes" id="UP000729402"/>
    </source>
</evidence>
<comment type="caution">
    <text evidence="2">The sequence shown here is derived from an EMBL/GenBank/DDBJ whole genome shotgun (WGS) entry which is preliminary data.</text>
</comment>
<accession>A0A8J6C053</accession>
<organism evidence="2 3">
    <name type="scientific">Zizania palustris</name>
    <name type="common">Northern wild rice</name>
    <dbReference type="NCBI Taxonomy" id="103762"/>
    <lineage>
        <taxon>Eukaryota</taxon>
        <taxon>Viridiplantae</taxon>
        <taxon>Streptophyta</taxon>
        <taxon>Embryophyta</taxon>
        <taxon>Tracheophyta</taxon>
        <taxon>Spermatophyta</taxon>
        <taxon>Magnoliopsida</taxon>
        <taxon>Liliopsida</taxon>
        <taxon>Poales</taxon>
        <taxon>Poaceae</taxon>
        <taxon>BOP clade</taxon>
        <taxon>Oryzoideae</taxon>
        <taxon>Oryzeae</taxon>
        <taxon>Zizaniinae</taxon>
        <taxon>Zizania</taxon>
    </lineage>
</organism>
<feature type="compositionally biased region" description="Basic and acidic residues" evidence="1">
    <location>
        <begin position="19"/>
        <end position="36"/>
    </location>
</feature>
<evidence type="ECO:0000256" key="1">
    <source>
        <dbReference type="SAM" id="MobiDB-lite"/>
    </source>
</evidence>
<name>A0A8J6C053_ZIZPA</name>
<sequence length="68" mass="7180">MDLGSGHLAGSGAGNPATDEGKNKGLWRREPDDKRGRCGGLEQGSPVAGSLRRVVEVLEDPSEVYKTD</sequence>
<proteinExistence type="predicted"/>
<gene>
    <name evidence="2" type="ORF">GUJ93_ZPchr0013g36003</name>
</gene>
<dbReference type="Proteomes" id="UP000729402">
    <property type="component" value="Unassembled WGS sequence"/>
</dbReference>